<name>A0ABR1EJS2_NECAM</name>
<dbReference type="Proteomes" id="UP001303046">
    <property type="component" value="Unassembled WGS sequence"/>
</dbReference>
<protein>
    <submittedName>
        <fullName evidence="1">Uncharacterized protein</fullName>
    </submittedName>
</protein>
<keyword evidence="2" id="KW-1185">Reference proteome</keyword>
<evidence type="ECO:0000313" key="2">
    <source>
        <dbReference type="Proteomes" id="UP001303046"/>
    </source>
</evidence>
<gene>
    <name evidence="1" type="primary">Necator_chrX.g23734</name>
    <name evidence="1" type="ORF">RB195_023570</name>
</gene>
<comment type="caution">
    <text evidence="1">The sequence shown here is derived from an EMBL/GenBank/DDBJ whole genome shotgun (WGS) entry which is preliminary data.</text>
</comment>
<sequence length="203" mass="21494">MGDSDTPCAIGMAGVPVKLGGHADLRFEVGSPTLYQPFYFTESACVPSEAEAYNIILGNGLLSRLPPWSINCRNRTFYMADHQVSISCNAPAPDPANLINGAEEIPVCVAETTVLTPSAETVVPCYSEVADHSPLVLAAQSIHLSDRSLMVSPVVFNAGATRLLVSNPSAKTEILCKGQQVSSAVRIDEDATVETFAIATFPP</sequence>
<reference evidence="1 2" key="1">
    <citation type="submission" date="2023-08" db="EMBL/GenBank/DDBJ databases">
        <title>A Necator americanus chromosomal reference genome.</title>
        <authorList>
            <person name="Ilik V."/>
            <person name="Petrzelkova K.J."/>
            <person name="Pardy F."/>
            <person name="Fuh T."/>
            <person name="Niatou-Singa F.S."/>
            <person name="Gouil Q."/>
            <person name="Baker L."/>
            <person name="Ritchie M.E."/>
            <person name="Jex A.R."/>
            <person name="Gazzola D."/>
            <person name="Li H."/>
            <person name="Toshio Fujiwara R."/>
            <person name="Zhan B."/>
            <person name="Aroian R.V."/>
            <person name="Pafco B."/>
            <person name="Schwarz E.M."/>
        </authorList>
    </citation>
    <scope>NUCLEOTIDE SEQUENCE [LARGE SCALE GENOMIC DNA]</scope>
    <source>
        <strain evidence="1 2">Aroian</strain>
        <tissue evidence="1">Whole animal</tissue>
    </source>
</reference>
<accession>A0ABR1EJS2</accession>
<dbReference type="EMBL" id="JAVFWL010000006">
    <property type="protein sequence ID" value="KAK6762912.1"/>
    <property type="molecule type" value="Genomic_DNA"/>
</dbReference>
<proteinExistence type="predicted"/>
<organism evidence="1 2">
    <name type="scientific">Necator americanus</name>
    <name type="common">Human hookworm</name>
    <dbReference type="NCBI Taxonomy" id="51031"/>
    <lineage>
        <taxon>Eukaryota</taxon>
        <taxon>Metazoa</taxon>
        <taxon>Ecdysozoa</taxon>
        <taxon>Nematoda</taxon>
        <taxon>Chromadorea</taxon>
        <taxon>Rhabditida</taxon>
        <taxon>Rhabditina</taxon>
        <taxon>Rhabditomorpha</taxon>
        <taxon>Strongyloidea</taxon>
        <taxon>Ancylostomatidae</taxon>
        <taxon>Bunostominae</taxon>
        <taxon>Necator</taxon>
    </lineage>
</organism>
<evidence type="ECO:0000313" key="1">
    <source>
        <dbReference type="EMBL" id="KAK6762912.1"/>
    </source>
</evidence>